<comment type="similarity">
    <text evidence="1">Belongs to the peptidase M24B family.</text>
</comment>
<comment type="caution">
    <text evidence="7">The sequence shown here is derived from an EMBL/GenBank/DDBJ whole genome shotgun (WGS) entry which is preliminary data.</text>
</comment>
<evidence type="ECO:0000259" key="6">
    <source>
        <dbReference type="Pfam" id="PF16188"/>
    </source>
</evidence>
<evidence type="ECO:0000259" key="4">
    <source>
        <dbReference type="Pfam" id="PF00557"/>
    </source>
</evidence>
<keyword evidence="8" id="KW-1185">Reference proteome</keyword>
<dbReference type="InterPro" id="IPR032416">
    <property type="entry name" value="Peptidase_M24_C"/>
</dbReference>
<feature type="domain" description="Peptidase M24 C-terminal" evidence="6">
    <location>
        <begin position="622"/>
        <end position="682"/>
    </location>
</feature>
<dbReference type="EMBL" id="QGLE01000014">
    <property type="protein sequence ID" value="PWR18516.1"/>
    <property type="molecule type" value="Genomic_DNA"/>
</dbReference>
<dbReference type="InterPro" id="IPR050422">
    <property type="entry name" value="X-Pro_aminopeptidase_P"/>
</dbReference>
<dbReference type="Pfam" id="PF01321">
    <property type="entry name" value="Creatinase_N"/>
    <property type="match status" value="1"/>
</dbReference>
<dbReference type="PANTHER" id="PTHR43763">
    <property type="entry name" value="XAA-PRO AMINOPEPTIDASE 1"/>
    <property type="match status" value="1"/>
</dbReference>
<dbReference type="AlphaFoldDB" id="A0A317DXD4"/>
<dbReference type="InterPro" id="IPR036005">
    <property type="entry name" value="Creatinase/aminopeptidase-like"/>
</dbReference>
<dbReference type="SUPFAM" id="SSF55920">
    <property type="entry name" value="Creatinase/aminopeptidase"/>
    <property type="match status" value="1"/>
</dbReference>
<feature type="domain" description="Creatinase N-terminal" evidence="5">
    <location>
        <begin position="91"/>
        <end position="221"/>
    </location>
</feature>
<keyword evidence="2" id="KW-0479">Metal-binding</keyword>
<dbReference type="InterPro" id="IPR033740">
    <property type="entry name" value="Pept_M24B"/>
</dbReference>
<evidence type="ECO:0000256" key="3">
    <source>
        <dbReference type="ARBA" id="ARBA00022801"/>
    </source>
</evidence>
<feature type="domain" description="Peptidase M24" evidence="4">
    <location>
        <begin position="399"/>
        <end position="612"/>
    </location>
</feature>
<dbReference type="SUPFAM" id="SSF53092">
    <property type="entry name" value="Creatinase/prolidase N-terminal domain"/>
    <property type="match status" value="2"/>
</dbReference>
<dbReference type="Proteomes" id="UP000245461">
    <property type="component" value="Unassembled WGS sequence"/>
</dbReference>
<dbReference type="CDD" id="cd01085">
    <property type="entry name" value="APP"/>
    <property type="match status" value="1"/>
</dbReference>
<evidence type="ECO:0000256" key="2">
    <source>
        <dbReference type="ARBA" id="ARBA00022723"/>
    </source>
</evidence>
<dbReference type="PANTHER" id="PTHR43763:SF6">
    <property type="entry name" value="XAA-PRO AMINOPEPTIDASE 1"/>
    <property type="match status" value="1"/>
</dbReference>
<dbReference type="OrthoDB" id="9806388at2"/>
<dbReference type="Gene3D" id="3.90.230.10">
    <property type="entry name" value="Creatinase/methionine aminopeptidase superfamily"/>
    <property type="match status" value="1"/>
</dbReference>
<evidence type="ECO:0000256" key="1">
    <source>
        <dbReference type="ARBA" id="ARBA00008766"/>
    </source>
</evidence>
<organism evidence="7 8">
    <name type="scientific">Zavarzinia aquatilis</name>
    <dbReference type="NCBI Taxonomy" id="2211142"/>
    <lineage>
        <taxon>Bacteria</taxon>
        <taxon>Pseudomonadati</taxon>
        <taxon>Pseudomonadota</taxon>
        <taxon>Alphaproteobacteria</taxon>
        <taxon>Rhodospirillales</taxon>
        <taxon>Zavarziniaceae</taxon>
        <taxon>Zavarzinia</taxon>
    </lineage>
</organism>
<keyword evidence="3" id="KW-0378">Hydrolase</keyword>
<dbReference type="InterPro" id="IPR000587">
    <property type="entry name" value="Creatinase_N"/>
</dbReference>
<dbReference type="Pfam" id="PF16188">
    <property type="entry name" value="Peptidase_M24_C"/>
    <property type="match status" value="1"/>
</dbReference>
<evidence type="ECO:0000259" key="5">
    <source>
        <dbReference type="Pfam" id="PF01321"/>
    </source>
</evidence>
<dbReference type="GO" id="GO:0070006">
    <property type="term" value="F:metalloaminopeptidase activity"/>
    <property type="evidence" value="ECO:0007669"/>
    <property type="project" value="InterPro"/>
</dbReference>
<keyword evidence="7" id="KW-0031">Aminopeptidase</keyword>
<dbReference type="Pfam" id="PF16189">
    <property type="entry name" value="Creatinase_N_2"/>
    <property type="match status" value="1"/>
</dbReference>
<name>A0A317DXD4_9PROT</name>
<dbReference type="GO" id="GO:0005737">
    <property type="term" value="C:cytoplasm"/>
    <property type="evidence" value="ECO:0007669"/>
    <property type="project" value="UniProtKB-ARBA"/>
</dbReference>
<dbReference type="InterPro" id="IPR000994">
    <property type="entry name" value="Pept_M24"/>
</dbReference>
<evidence type="ECO:0000313" key="7">
    <source>
        <dbReference type="EMBL" id="PWR18516.1"/>
    </source>
</evidence>
<proteinExistence type="inferred from homology"/>
<reference evidence="7 8" key="1">
    <citation type="submission" date="2018-05" db="EMBL/GenBank/DDBJ databases">
        <title>Zavarzinia sp. HR-AS.</title>
        <authorList>
            <person name="Lee Y."/>
            <person name="Jeon C.O."/>
        </authorList>
    </citation>
    <scope>NUCLEOTIDE SEQUENCE [LARGE SCALE GENOMIC DNA]</scope>
    <source>
        <strain evidence="7 8">HR-AS</strain>
    </source>
</reference>
<dbReference type="RefSeq" id="WP_109907764.1">
    <property type="nucleotide sequence ID" value="NZ_QGLE01000014.1"/>
</dbReference>
<dbReference type="GO" id="GO:0046872">
    <property type="term" value="F:metal ion binding"/>
    <property type="evidence" value="ECO:0007669"/>
    <property type="project" value="UniProtKB-KW"/>
</dbReference>
<sequence length="684" mass="71225">MSTPDQATARFLDAGELAELERLAPGKPLESLALRVAGAAAGTAGSGADLLAVIAPGAAPALASGIAGVVGRLRPRLLASIGAGRKASAARIAALREELARRNLCGFLIPLADEHQGEYIPPSAQRLAWISGFSGSAGMAVVLRDEAAIFVDGRYTLQVRDQVDTAIFAPHHLIEEPPATWLASRLKAGDRLGFDPWLHTAAGIAAIERAAASAGAQLVAVAGNPVDAIWTDRPPAPLSPMKPHALAFAGESHEDKIARLARGLAAEGLDAAVISAPDGLAWLLNVRGQDVPNNPLSLGFAVLDAGGEGLVRLFVDPAKVTPEVRDHLGNRVTIAAPDDLGPALDALGAAGAKVRLDAATAAVWLSARIEAAGGAALPGLDPCALPRAIKNPVEIAGTRSAHVRDGAAIVHFLHGLQQAVEAGETLDELAVVARLEAARAAHGWFRGPSFDTIAGFGPNGAIVHYRATEETSRVLEKGNLLLLDSGAQYPDGTTDVTRTIAIGSPSPEHRNRYTLVLKGHLALGAARYPAGTSGSQLDVLARLPLWAAGLDYDHGTGHGVGAFLCVHEGPQRISKMPNSVALRPGMIVSNEPGYYKTGAYGIRIENLVTVTELPAPVGAEREMLGFETLTLVPYDRRLIDTSLLTAAEIALVDAYHARVQAQLAPLLDQAALAWLKTATAPISR</sequence>
<protein>
    <submittedName>
        <fullName evidence="7">X-Pro aminopeptidase</fullName>
    </submittedName>
</protein>
<accession>A0A317DXD4</accession>
<evidence type="ECO:0000313" key="8">
    <source>
        <dbReference type="Proteomes" id="UP000245461"/>
    </source>
</evidence>
<keyword evidence="7" id="KW-0645">Protease</keyword>
<dbReference type="InterPro" id="IPR029149">
    <property type="entry name" value="Creatin/AminoP/Spt16_N"/>
</dbReference>
<dbReference type="Gene3D" id="3.40.350.10">
    <property type="entry name" value="Creatinase/prolidase N-terminal domain"/>
    <property type="match status" value="2"/>
</dbReference>
<dbReference type="FunFam" id="3.90.230.10:FF:000009">
    <property type="entry name" value="xaa-Pro aminopeptidase 2"/>
    <property type="match status" value="1"/>
</dbReference>
<dbReference type="Pfam" id="PF00557">
    <property type="entry name" value="Peptidase_M24"/>
    <property type="match status" value="1"/>
</dbReference>
<gene>
    <name evidence="7" type="ORF">DKG74_19055</name>
</gene>